<accession>A0A517U1A3</accession>
<feature type="transmembrane region" description="Helical" evidence="7">
    <location>
        <begin position="321"/>
        <end position="341"/>
    </location>
</feature>
<keyword evidence="4 7" id="KW-0812">Transmembrane</keyword>
<dbReference type="KEGG" id="llh:I41_35860"/>
<feature type="domain" description="Major facilitator superfamily (MFS) profile" evidence="8">
    <location>
        <begin position="36"/>
        <end position="493"/>
    </location>
</feature>
<keyword evidence="3" id="KW-1003">Cell membrane</keyword>
<evidence type="ECO:0000256" key="3">
    <source>
        <dbReference type="ARBA" id="ARBA00022475"/>
    </source>
</evidence>
<protein>
    <submittedName>
        <fullName evidence="9">Lysophospholipid transporter LplT</fullName>
    </submittedName>
</protein>
<evidence type="ECO:0000256" key="7">
    <source>
        <dbReference type="SAM" id="Phobius"/>
    </source>
</evidence>
<feature type="transmembrane region" description="Helical" evidence="7">
    <location>
        <begin position="353"/>
        <end position="371"/>
    </location>
</feature>
<feature type="transmembrane region" description="Helical" evidence="7">
    <location>
        <begin position="228"/>
        <end position="251"/>
    </location>
</feature>
<feature type="transmembrane region" description="Helical" evidence="7">
    <location>
        <begin position="136"/>
        <end position="158"/>
    </location>
</feature>
<keyword evidence="5 7" id="KW-1133">Transmembrane helix</keyword>
<feature type="transmembrane region" description="Helical" evidence="7">
    <location>
        <begin position="396"/>
        <end position="421"/>
    </location>
</feature>
<dbReference type="AlphaFoldDB" id="A0A517U1A3"/>
<organism evidence="9 10">
    <name type="scientific">Lacipirellula limnantheis</name>
    <dbReference type="NCBI Taxonomy" id="2528024"/>
    <lineage>
        <taxon>Bacteria</taxon>
        <taxon>Pseudomonadati</taxon>
        <taxon>Planctomycetota</taxon>
        <taxon>Planctomycetia</taxon>
        <taxon>Pirellulales</taxon>
        <taxon>Lacipirellulaceae</taxon>
        <taxon>Lacipirellula</taxon>
    </lineage>
</organism>
<dbReference type="SUPFAM" id="SSF103473">
    <property type="entry name" value="MFS general substrate transporter"/>
    <property type="match status" value="1"/>
</dbReference>
<comment type="subcellular location">
    <subcellularLocation>
        <location evidence="1">Cell membrane</location>
        <topology evidence="1">Multi-pass membrane protein</topology>
    </subcellularLocation>
</comment>
<feature type="transmembrane region" description="Helical" evidence="7">
    <location>
        <begin position="471"/>
        <end position="488"/>
    </location>
</feature>
<evidence type="ECO:0000313" key="9">
    <source>
        <dbReference type="EMBL" id="QDT74391.1"/>
    </source>
</evidence>
<dbReference type="RefSeq" id="WP_145434146.1">
    <property type="nucleotide sequence ID" value="NZ_CP036339.1"/>
</dbReference>
<proteinExistence type="predicted"/>
<feature type="transmembrane region" description="Helical" evidence="7">
    <location>
        <begin position="111"/>
        <end position="129"/>
    </location>
</feature>
<dbReference type="Gene3D" id="1.20.1250.20">
    <property type="entry name" value="MFS general substrate transporter like domains"/>
    <property type="match status" value="1"/>
</dbReference>
<evidence type="ECO:0000256" key="6">
    <source>
        <dbReference type="ARBA" id="ARBA00023136"/>
    </source>
</evidence>
<evidence type="ECO:0000259" key="8">
    <source>
        <dbReference type="PROSITE" id="PS50850"/>
    </source>
</evidence>
<dbReference type="InterPro" id="IPR036259">
    <property type="entry name" value="MFS_trans_sf"/>
</dbReference>
<dbReference type="PANTHER" id="PTHR43266">
    <property type="entry name" value="MACROLIDE-EFFLUX PROTEIN"/>
    <property type="match status" value="1"/>
</dbReference>
<evidence type="ECO:0000313" key="10">
    <source>
        <dbReference type="Proteomes" id="UP000317909"/>
    </source>
</evidence>
<dbReference type="PROSITE" id="PS50850">
    <property type="entry name" value="MFS"/>
    <property type="match status" value="1"/>
</dbReference>
<keyword evidence="6 7" id="KW-0472">Membrane</keyword>
<name>A0A517U1A3_9BACT</name>
<sequence>MSSPELAAEAIDQHLPLPTGRHIDFDKLPTLYHDPSFWGMTVTQFLGAFNDNLFKQIVMFLSVITIGAAAIVEQVPRGAAPQANVASGEAPLVDAPAAKSKVEDRQGTADMIFGIPFLLVTGYAGFLADRYGKRSIIIWCKVAEVFIMAAGAVAFYFYVPGNLAFLYIVLFLMGTHSGFFGPAKYGILPEMLRPSDLPRANGFILMTTFLSIILGGVVAGVLKEYFETQLWLASVACISIALVGTISSLWVRRLPAANPGMKFEWSSFTVPPDMRALLRADRPLLMALIVSSLFWMLAGMVKSAVTAAGLIDQQVGEVATSYLFGIVSVGIAAGAAIGGLASKGKVDFRVLKAGALGMLISMLLLAIPSSGDPADLIGPDGRLTHLPGIGESRQWIGYYGGLATLLFLGISTGCFAVPLQVFMQQAPPEGKKGRMIAVMNQANWVGIVLNGVVYGWIAALIEANDWPRCTAFLFIAALMLPIVLFYHPKDETSGTAAS</sequence>
<feature type="transmembrane region" description="Helical" evidence="7">
    <location>
        <begin position="284"/>
        <end position="301"/>
    </location>
</feature>
<dbReference type="InterPro" id="IPR011701">
    <property type="entry name" value="MFS"/>
</dbReference>
<evidence type="ECO:0000256" key="5">
    <source>
        <dbReference type="ARBA" id="ARBA00022989"/>
    </source>
</evidence>
<dbReference type="PANTHER" id="PTHR43266:SF2">
    <property type="entry name" value="MAJOR FACILITATOR SUPERFAMILY (MFS) PROFILE DOMAIN-CONTAINING PROTEIN"/>
    <property type="match status" value="1"/>
</dbReference>
<dbReference type="CDD" id="cd06173">
    <property type="entry name" value="MFS_MefA_like"/>
    <property type="match status" value="1"/>
</dbReference>
<dbReference type="OrthoDB" id="9803968at2"/>
<evidence type="ECO:0000256" key="1">
    <source>
        <dbReference type="ARBA" id="ARBA00004651"/>
    </source>
</evidence>
<feature type="transmembrane region" description="Helical" evidence="7">
    <location>
        <begin position="442"/>
        <end position="459"/>
    </location>
</feature>
<dbReference type="Proteomes" id="UP000317909">
    <property type="component" value="Chromosome"/>
</dbReference>
<dbReference type="GO" id="GO:0005886">
    <property type="term" value="C:plasma membrane"/>
    <property type="evidence" value="ECO:0007669"/>
    <property type="project" value="UniProtKB-SubCell"/>
</dbReference>
<keyword evidence="2" id="KW-0813">Transport</keyword>
<gene>
    <name evidence="9" type="primary">lplT</name>
    <name evidence="9" type="ORF">I41_35860</name>
</gene>
<feature type="transmembrane region" description="Helical" evidence="7">
    <location>
        <begin position="164"/>
        <end position="183"/>
    </location>
</feature>
<dbReference type="InterPro" id="IPR020846">
    <property type="entry name" value="MFS_dom"/>
</dbReference>
<reference evidence="9 10" key="1">
    <citation type="submission" date="2019-02" db="EMBL/GenBank/DDBJ databases">
        <title>Deep-cultivation of Planctomycetes and their phenomic and genomic characterization uncovers novel biology.</title>
        <authorList>
            <person name="Wiegand S."/>
            <person name="Jogler M."/>
            <person name="Boedeker C."/>
            <person name="Pinto D."/>
            <person name="Vollmers J."/>
            <person name="Rivas-Marin E."/>
            <person name="Kohn T."/>
            <person name="Peeters S.H."/>
            <person name="Heuer A."/>
            <person name="Rast P."/>
            <person name="Oberbeckmann S."/>
            <person name="Bunk B."/>
            <person name="Jeske O."/>
            <person name="Meyerdierks A."/>
            <person name="Storesund J.E."/>
            <person name="Kallscheuer N."/>
            <person name="Luecker S."/>
            <person name="Lage O.M."/>
            <person name="Pohl T."/>
            <person name="Merkel B.J."/>
            <person name="Hornburger P."/>
            <person name="Mueller R.-W."/>
            <person name="Bruemmer F."/>
            <person name="Labrenz M."/>
            <person name="Spormann A.M."/>
            <person name="Op den Camp H."/>
            <person name="Overmann J."/>
            <person name="Amann R."/>
            <person name="Jetten M.S.M."/>
            <person name="Mascher T."/>
            <person name="Medema M.H."/>
            <person name="Devos D.P."/>
            <person name="Kaster A.-K."/>
            <person name="Ovreas L."/>
            <person name="Rohde M."/>
            <person name="Galperin M.Y."/>
            <person name="Jogler C."/>
        </authorList>
    </citation>
    <scope>NUCLEOTIDE SEQUENCE [LARGE SCALE GENOMIC DNA]</scope>
    <source>
        <strain evidence="9 10">I41</strain>
    </source>
</reference>
<dbReference type="GO" id="GO:0022857">
    <property type="term" value="F:transmembrane transporter activity"/>
    <property type="evidence" value="ECO:0007669"/>
    <property type="project" value="InterPro"/>
</dbReference>
<dbReference type="Pfam" id="PF07690">
    <property type="entry name" value="MFS_1"/>
    <property type="match status" value="1"/>
</dbReference>
<evidence type="ECO:0000256" key="2">
    <source>
        <dbReference type="ARBA" id="ARBA00022448"/>
    </source>
</evidence>
<feature type="transmembrane region" description="Helical" evidence="7">
    <location>
        <begin position="53"/>
        <end position="72"/>
    </location>
</feature>
<keyword evidence="10" id="KW-1185">Reference proteome</keyword>
<dbReference type="EMBL" id="CP036339">
    <property type="protein sequence ID" value="QDT74391.1"/>
    <property type="molecule type" value="Genomic_DNA"/>
</dbReference>
<feature type="transmembrane region" description="Helical" evidence="7">
    <location>
        <begin position="203"/>
        <end position="222"/>
    </location>
</feature>
<evidence type="ECO:0000256" key="4">
    <source>
        <dbReference type="ARBA" id="ARBA00022692"/>
    </source>
</evidence>